<evidence type="ECO:0000313" key="2">
    <source>
        <dbReference type="Proteomes" id="UP000518266"/>
    </source>
</evidence>
<accession>A0A7J5YS47</accession>
<organism evidence="1 2">
    <name type="scientific">Dissostichus mawsoni</name>
    <name type="common">Antarctic cod</name>
    <dbReference type="NCBI Taxonomy" id="36200"/>
    <lineage>
        <taxon>Eukaryota</taxon>
        <taxon>Metazoa</taxon>
        <taxon>Chordata</taxon>
        <taxon>Craniata</taxon>
        <taxon>Vertebrata</taxon>
        <taxon>Euteleostomi</taxon>
        <taxon>Actinopterygii</taxon>
        <taxon>Neopterygii</taxon>
        <taxon>Teleostei</taxon>
        <taxon>Neoteleostei</taxon>
        <taxon>Acanthomorphata</taxon>
        <taxon>Eupercaria</taxon>
        <taxon>Perciformes</taxon>
        <taxon>Notothenioidei</taxon>
        <taxon>Nototheniidae</taxon>
        <taxon>Dissostichus</taxon>
    </lineage>
</organism>
<keyword evidence="2" id="KW-1185">Reference proteome</keyword>
<reference evidence="1 2" key="1">
    <citation type="submission" date="2020-03" db="EMBL/GenBank/DDBJ databases">
        <title>Dissostichus mawsoni Genome sequencing and assembly.</title>
        <authorList>
            <person name="Park H."/>
        </authorList>
    </citation>
    <scope>NUCLEOTIDE SEQUENCE [LARGE SCALE GENOMIC DNA]</scope>
    <source>
        <strain evidence="1">DM0001</strain>
        <tissue evidence="1">Muscle</tissue>
    </source>
</reference>
<dbReference type="EMBL" id="JAAKFY010000010">
    <property type="protein sequence ID" value="KAF3851247.1"/>
    <property type="molecule type" value="Genomic_DNA"/>
</dbReference>
<dbReference type="AlphaFoldDB" id="A0A7J5YS47"/>
<protein>
    <submittedName>
        <fullName evidence="1">Uncharacterized protein</fullName>
    </submittedName>
</protein>
<gene>
    <name evidence="1" type="ORF">F7725_013019</name>
</gene>
<dbReference type="Proteomes" id="UP000518266">
    <property type="component" value="Unassembled WGS sequence"/>
</dbReference>
<dbReference type="OrthoDB" id="10593677at2759"/>
<evidence type="ECO:0000313" key="1">
    <source>
        <dbReference type="EMBL" id="KAF3851247.1"/>
    </source>
</evidence>
<proteinExistence type="predicted"/>
<sequence>MRRQEVKKSAVKWMSTSQKKSRAFWPRLHARAPTSNPRPRENSSFSWIRVKLLNRLLMNCLKASGLLDRGTMMLMSMLRVFTLSLFTFSGTKRPEEDDLCLSSGCLVNPVSSWYTLSDTITQIKCRKESLHTRWAASHLSSPRPGSAGSARTPEGHDGLLKLLRPFLQSFLQLGYLLAQAVHFDAAASRCCWTAAQLHQFIQKGPYAVVLLRGARYWFVAHGADAAHLQPFYQTPVQERN</sequence>
<name>A0A7J5YS47_DISMA</name>
<comment type="caution">
    <text evidence="1">The sequence shown here is derived from an EMBL/GenBank/DDBJ whole genome shotgun (WGS) entry which is preliminary data.</text>
</comment>